<reference evidence="1 2" key="1">
    <citation type="submission" date="2019-07" db="EMBL/GenBank/DDBJ databases">
        <authorList>
            <person name="Almisry A."/>
            <person name="Mousa M."/>
            <person name="Gordon L.L."/>
            <person name="Lee M."/>
            <person name="Mandava P."/>
            <person name="Moxley J.T."/>
            <person name="Shaffer C.D."/>
            <person name="Weston-Hafer K.A."/>
            <person name="Garlena R.A."/>
            <person name="Russell D.A."/>
            <person name="Pope W.H."/>
            <person name="Jacobs-Sera D."/>
            <person name="Hatfull G.F."/>
        </authorList>
    </citation>
    <scope>NUCLEOTIDE SEQUENCE [LARGE SCALE GENOMIC DNA]</scope>
</reference>
<dbReference type="GeneID" id="80019065"/>
<dbReference type="EMBL" id="MN234216">
    <property type="protein sequence ID" value="QFG13195.1"/>
    <property type="molecule type" value="Genomic_DNA"/>
</dbReference>
<sequence>MELALCLLAPARLTADQYVQVQRAAAAAGQSVEDFARDAILTAANDPFLAALEKAADTIAAREQAERVQHDYATD</sequence>
<dbReference type="KEGG" id="vg:80019065"/>
<keyword evidence="2" id="KW-1185">Reference proteome</keyword>
<proteinExistence type="predicted"/>
<organism evidence="1 2">
    <name type="scientific">Streptomyces phage Gilgamesh</name>
    <dbReference type="NCBI Taxonomy" id="2599890"/>
    <lineage>
        <taxon>Viruses</taxon>
        <taxon>Duplodnaviria</taxon>
        <taxon>Heunggongvirae</taxon>
        <taxon>Uroviricota</taxon>
        <taxon>Caudoviricetes</taxon>
        <taxon>Gilgameshvirus</taxon>
        <taxon>Gilgameshvirus gilgamesh</taxon>
    </lineage>
</organism>
<protein>
    <submittedName>
        <fullName evidence="1">Ribbon-helix-helix DNA binding domain protein</fullName>
    </submittedName>
</protein>
<evidence type="ECO:0000313" key="1">
    <source>
        <dbReference type="EMBL" id="QFG13195.1"/>
    </source>
</evidence>
<accession>A0A5J6TQZ4</accession>
<evidence type="ECO:0000313" key="2">
    <source>
        <dbReference type="Proteomes" id="UP000326486"/>
    </source>
</evidence>
<gene>
    <name evidence="1" type="primary">3</name>
    <name evidence="1" type="ORF">SEA_GILGAMESH_3</name>
</gene>
<dbReference type="Proteomes" id="UP000326486">
    <property type="component" value="Segment"/>
</dbReference>
<name>A0A5J6TQZ4_9CAUD</name>
<dbReference type="RefSeq" id="YP_010754471.1">
    <property type="nucleotide sequence ID" value="NC_073461.1"/>
</dbReference>